<dbReference type="InterPro" id="IPR006091">
    <property type="entry name" value="Acyl-CoA_Oxase/DH_mid-dom"/>
</dbReference>
<dbReference type="Gene3D" id="1.10.540.10">
    <property type="entry name" value="Acyl-CoA dehydrogenase/oxidase, N-terminal domain"/>
    <property type="match status" value="1"/>
</dbReference>
<reference evidence="9 10" key="1">
    <citation type="submission" date="2022-10" db="EMBL/GenBank/DDBJ databases">
        <title>Pararhodobacter sp. nov., isolated from marine algae.</title>
        <authorList>
            <person name="Choi B.J."/>
            <person name="Kim J.M."/>
            <person name="Lee J.K."/>
            <person name="Choi D.G."/>
            <person name="Jeon C.O."/>
        </authorList>
    </citation>
    <scope>NUCLEOTIDE SEQUENCE [LARGE SCALE GENOMIC DNA]</scope>
    <source>
        <strain evidence="9 10">ZQ420</strain>
    </source>
</reference>
<evidence type="ECO:0000256" key="3">
    <source>
        <dbReference type="ARBA" id="ARBA00022630"/>
    </source>
</evidence>
<name>A0ABT3GZG3_9RHOB</name>
<evidence type="ECO:0000313" key="10">
    <source>
        <dbReference type="Proteomes" id="UP001208938"/>
    </source>
</evidence>
<dbReference type="InterPro" id="IPR006089">
    <property type="entry name" value="Acyl-CoA_DH_CS"/>
</dbReference>
<dbReference type="InterPro" id="IPR013786">
    <property type="entry name" value="AcylCoA_DH/ox_N"/>
</dbReference>
<evidence type="ECO:0000256" key="1">
    <source>
        <dbReference type="ARBA" id="ARBA00001974"/>
    </source>
</evidence>
<dbReference type="Pfam" id="PF00441">
    <property type="entry name" value="Acyl-CoA_dh_1"/>
    <property type="match status" value="1"/>
</dbReference>
<dbReference type="PROSITE" id="PS00072">
    <property type="entry name" value="ACYL_COA_DH_1"/>
    <property type="match status" value="1"/>
</dbReference>
<keyword evidence="4 5" id="KW-0274">FAD</keyword>
<evidence type="ECO:0000313" key="9">
    <source>
        <dbReference type="EMBL" id="MCW1932948.1"/>
    </source>
</evidence>
<evidence type="ECO:0000256" key="2">
    <source>
        <dbReference type="ARBA" id="ARBA00009347"/>
    </source>
</evidence>
<gene>
    <name evidence="9" type="ORF">OKW52_11945</name>
</gene>
<dbReference type="InterPro" id="IPR037069">
    <property type="entry name" value="AcylCoA_DH/ox_N_sf"/>
</dbReference>
<dbReference type="PANTHER" id="PTHR43884">
    <property type="entry name" value="ACYL-COA DEHYDROGENASE"/>
    <property type="match status" value="1"/>
</dbReference>
<protein>
    <submittedName>
        <fullName evidence="9">Acyl-CoA dehydrogenase family protein</fullName>
    </submittedName>
</protein>
<dbReference type="Pfam" id="PF02770">
    <property type="entry name" value="Acyl-CoA_dh_M"/>
    <property type="match status" value="1"/>
</dbReference>
<evidence type="ECO:0000259" key="8">
    <source>
        <dbReference type="Pfam" id="PF02771"/>
    </source>
</evidence>
<comment type="cofactor">
    <cofactor evidence="1 5">
        <name>FAD</name>
        <dbReference type="ChEBI" id="CHEBI:57692"/>
    </cofactor>
</comment>
<dbReference type="InterPro" id="IPR046373">
    <property type="entry name" value="Acyl-CoA_Oxase/DH_mid-dom_sf"/>
</dbReference>
<dbReference type="InterPro" id="IPR036250">
    <property type="entry name" value="AcylCo_DH-like_C"/>
</dbReference>
<dbReference type="PIRSF" id="PIRSF016578">
    <property type="entry name" value="HsaA"/>
    <property type="match status" value="1"/>
</dbReference>
<proteinExistence type="inferred from homology"/>
<dbReference type="Gene3D" id="1.20.140.10">
    <property type="entry name" value="Butyryl-CoA Dehydrogenase, subunit A, domain 3"/>
    <property type="match status" value="1"/>
</dbReference>
<dbReference type="EMBL" id="JAPDFL010000001">
    <property type="protein sequence ID" value="MCW1932948.1"/>
    <property type="molecule type" value="Genomic_DNA"/>
</dbReference>
<keyword evidence="3 5" id="KW-0285">Flavoprotein</keyword>
<sequence length="387" mass="42951">MDFGLSDELRMIVETTRAFVETELYPHEALVERTGHLPMELIREIQKKAMDAGLYAANMPEEFGGAGLDTLSWLLYERELGRANYALHWTCVARPSNILLAGTPEQREKYLMPCIRGETWDCLAMTEPGAGSDLRGMTASARQDGGDWVLNGTKHFISHADIAGFTIAFMATGEEETARGRKKRITAFFVDKGTPGFTVRDGYRNVSHRGYSNAVLEFDACRVPAENVLGEVHRGFDVANQWLGATRLQVAATCLGRADRALGHALNWAAERKQFGQQIGKFQGVSFKLADMALELKAAQLLTLEAGWKFDQGSVTDADMAMAKLKATEALTMIADEAIQIHGGMGLMDELPLERIWRDARVERIWEGTSEIQRHIISRELLRSVGG</sequence>
<keyword evidence="5" id="KW-0560">Oxidoreductase</keyword>
<feature type="domain" description="Acyl-CoA dehydrogenase/oxidase C-terminal" evidence="6">
    <location>
        <begin position="234"/>
        <end position="381"/>
    </location>
</feature>
<accession>A0ABT3GZG3</accession>
<dbReference type="PROSITE" id="PS00073">
    <property type="entry name" value="ACYL_COA_DH_2"/>
    <property type="match status" value="1"/>
</dbReference>
<dbReference type="Gene3D" id="2.40.110.10">
    <property type="entry name" value="Butyryl-CoA Dehydrogenase, subunit A, domain 2"/>
    <property type="match status" value="1"/>
</dbReference>
<evidence type="ECO:0000259" key="6">
    <source>
        <dbReference type="Pfam" id="PF00441"/>
    </source>
</evidence>
<comment type="caution">
    <text evidence="9">The sequence shown here is derived from an EMBL/GenBank/DDBJ whole genome shotgun (WGS) entry which is preliminary data.</text>
</comment>
<dbReference type="Proteomes" id="UP001208938">
    <property type="component" value="Unassembled WGS sequence"/>
</dbReference>
<evidence type="ECO:0000259" key="7">
    <source>
        <dbReference type="Pfam" id="PF02770"/>
    </source>
</evidence>
<evidence type="ECO:0000256" key="5">
    <source>
        <dbReference type="RuleBase" id="RU362125"/>
    </source>
</evidence>
<feature type="domain" description="Acyl-CoA dehydrogenase/oxidase N-terminal" evidence="8">
    <location>
        <begin position="6"/>
        <end position="118"/>
    </location>
</feature>
<dbReference type="InterPro" id="IPR009075">
    <property type="entry name" value="AcylCo_DH/oxidase_C"/>
</dbReference>
<feature type="domain" description="Acyl-CoA oxidase/dehydrogenase middle" evidence="7">
    <location>
        <begin position="122"/>
        <end position="221"/>
    </location>
</feature>
<dbReference type="PANTHER" id="PTHR43884:SF40">
    <property type="entry name" value="ACYL-COA DEHYDROGENASE"/>
    <property type="match status" value="1"/>
</dbReference>
<dbReference type="SUPFAM" id="SSF47203">
    <property type="entry name" value="Acyl-CoA dehydrogenase C-terminal domain-like"/>
    <property type="match status" value="1"/>
</dbReference>
<dbReference type="Pfam" id="PF02771">
    <property type="entry name" value="Acyl-CoA_dh_N"/>
    <property type="match status" value="1"/>
</dbReference>
<dbReference type="SUPFAM" id="SSF56645">
    <property type="entry name" value="Acyl-CoA dehydrogenase NM domain-like"/>
    <property type="match status" value="1"/>
</dbReference>
<comment type="similarity">
    <text evidence="2 5">Belongs to the acyl-CoA dehydrogenase family.</text>
</comment>
<dbReference type="RefSeq" id="WP_264505901.1">
    <property type="nucleotide sequence ID" value="NZ_JAPDFL010000001.1"/>
</dbReference>
<dbReference type="InterPro" id="IPR009100">
    <property type="entry name" value="AcylCoA_DH/oxidase_NM_dom_sf"/>
</dbReference>
<evidence type="ECO:0000256" key="4">
    <source>
        <dbReference type="ARBA" id="ARBA00022827"/>
    </source>
</evidence>
<keyword evidence="10" id="KW-1185">Reference proteome</keyword>
<organism evidence="9 10">
    <name type="scientific">Pararhodobacter zhoushanensis</name>
    <dbReference type="NCBI Taxonomy" id="2479545"/>
    <lineage>
        <taxon>Bacteria</taxon>
        <taxon>Pseudomonadati</taxon>
        <taxon>Pseudomonadota</taxon>
        <taxon>Alphaproteobacteria</taxon>
        <taxon>Rhodobacterales</taxon>
        <taxon>Paracoccaceae</taxon>
        <taxon>Pararhodobacter</taxon>
    </lineage>
</organism>